<gene>
    <name evidence="1" type="ORF">FBU59_000797</name>
</gene>
<keyword evidence="2" id="KW-1185">Reference proteome</keyword>
<organism evidence="1 2">
    <name type="scientific">Linderina macrospora</name>
    <dbReference type="NCBI Taxonomy" id="4868"/>
    <lineage>
        <taxon>Eukaryota</taxon>
        <taxon>Fungi</taxon>
        <taxon>Fungi incertae sedis</taxon>
        <taxon>Zoopagomycota</taxon>
        <taxon>Kickxellomycotina</taxon>
        <taxon>Kickxellomycetes</taxon>
        <taxon>Kickxellales</taxon>
        <taxon>Kickxellaceae</taxon>
        <taxon>Linderina</taxon>
    </lineage>
</organism>
<sequence>MCAAQNNNSDDGFTLVTSKRKQKGFRRPPAALRKLEPVKDDASPSNKGLYSKTSPHTKELDSAATAQEQIDAIIDKRATLNSSKFLESLAELISVITAFAPEEVVCYGIGSLANQVSQWQLAL</sequence>
<accession>A0ACC1JFS3</accession>
<dbReference type="EMBL" id="JANBPW010000261">
    <property type="protein sequence ID" value="KAJ1950193.1"/>
    <property type="molecule type" value="Genomic_DNA"/>
</dbReference>
<proteinExistence type="predicted"/>
<reference evidence="1" key="1">
    <citation type="submission" date="2022-07" db="EMBL/GenBank/DDBJ databases">
        <title>Phylogenomic reconstructions and comparative analyses of Kickxellomycotina fungi.</title>
        <authorList>
            <person name="Reynolds N.K."/>
            <person name="Stajich J.E."/>
            <person name="Barry K."/>
            <person name="Grigoriev I.V."/>
            <person name="Crous P."/>
            <person name="Smith M.E."/>
        </authorList>
    </citation>
    <scope>NUCLEOTIDE SEQUENCE</scope>
    <source>
        <strain evidence="1">NRRL 5244</strain>
    </source>
</reference>
<dbReference type="Proteomes" id="UP001150603">
    <property type="component" value="Unassembled WGS sequence"/>
</dbReference>
<comment type="caution">
    <text evidence="1">The sequence shown here is derived from an EMBL/GenBank/DDBJ whole genome shotgun (WGS) entry which is preliminary data.</text>
</comment>
<name>A0ACC1JFS3_9FUNG</name>
<evidence type="ECO:0000313" key="1">
    <source>
        <dbReference type="EMBL" id="KAJ1950193.1"/>
    </source>
</evidence>
<protein>
    <submittedName>
        <fullName evidence="1">Uncharacterized protein</fullName>
    </submittedName>
</protein>
<evidence type="ECO:0000313" key="2">
    <source>
        <dbReference type="Proteomes" id="UP001150603"/>
    </source>
</evidence>
<feature type="non-terminal residue" evidence="1">
    <location>
        <position position="123"/>
    </location>
</feature>